<accession>A0A0F9JVR7</accession>
<gene>
    <name evidence="1" type="ORF">LCGC14_1407180</name>
</gene>
<proteinExistence type="predicted"/>
<name>A0A0F9JVR7_9ZZZZ</name>
<reference evidence="1" key="1">
    <citation type="journal article" date="2015" name="Nature">
        <title>Complex archaea that bridge the gap between prokaryotes and eukaryotes.</title>
        <authorList>
            <person name="Spang A."/>
            <person name="Saw J.H."/>
            <person name="Jorgensen S.L."/>
            <person name="Zaremba-Niedzwiedzka K."/>
            <person name="Martijn J."/>
            <person name="Lind A.E."/>
            <person name="van Eijk R."/>
            <person name="Schleper C."/>
            <person name="Guy L."/>
            <person name="Ettema T.J."/>
        </authorList>
    </citation>
    <scope>NUCLEOTIDE SEQUENCE</scope>
</reference>
<organism evidence="1">
    <name type="scientific">marine sediment metagenome</name>
    <dbReference type="NCBI Taxonomy" id="412755"/>
    <lineage>
        <taxon>unclassified sequences</taxon>
        <taxon>metagenomes</taxon>
        <taxon>ecological metagenomes</taxon>
    </lineage>
</organism>
<sequence>MAMFTESEIIDLMFECGYLANEEEKDEVMHSEVKLFKELAELAVRLKEKKDARI</sequence>
<protein>
    <submittedName>
        <fullName evidence="1">Uncharacterized protein</fullName>
    </submittedName>
</protein>
<dbReference type="AlphaFoldDB" id="A0A0F9JVR7"/>
<dbReference type="EMBL" id="LAZR01009249">
    <property type="protein sequence ID" value="KKM73768.1"/>
    <property type="molecule type" value="Genomic_DNA"/>
</dbReference>
<comment type="caution">
    <text evidence="1">The sequence shown here is derived from an EMBL/GenBank/DDBJ whole genome shotgun (WGS) entry which is preliminary data.</text>
</comment>
<evidence type="ECO:0000313" key="1">
    <source>
        <dbReference type="EMBL" id="KKM73768.1"/>
    </source>
</evidence>